<dbReference type="PANTHER" id="PTHR35678">
    <property type="entry name" value="PROTEIN STPG4"/>
    <property type="match status" value="1"/>
</dbReference>
<name>A0ABM1W1I0_APLCA</name>
<dbReference type="GeneID" id="101852055"/>
<evidence type="ECO:0000313" key="2">
    <source>
        <dbReference type="Proteomes" id="UP000694888"/>
    </source>
</evidence>
<reference evidence="3" key="1">
    <citation type="submission" date="2025-08" db="UniProtKB">
        <authorList>
            <consortium name="RefSeq"/>
        </authorList>
    </citation>
    <scope>IDENTIFICATION</scope>
</reference>
<proteinExistence type="predicted"/>
<gene>
    <name evidence="3" type="primary">LOC101852055</name>
</gene>
<dbReference type="Proteomes" id="UP000694888">
    <property type="component" value="Unplaced"/>
</dbReference>
<accession>A0ABM1W1I0</accession>
<dbReference type="PANTHER" id="PTHR35678:SF1">
    <property type="entry name" value="PROTEIN STPG4"/>
    <property type="match status" value="1"/>
</dbReference>
<feature type="compositionally biased region" description="Polar residues" evidence="1">
    <location>
        <begin position="366"/>
        <end position="383"/>
    </location>
</feature>
<sequence length="424" mass="47823">MGQEKLSGLALLTIESETTKSLDFEDIIEAFAQQKARRKIQEQQRVSPGHHKCRKVIDELGSGVRRFRGSGVRGFGRSGVQEFRGSGVQEFRGSGVQEFRGSGVQEFRRFRGSGVRRFGGSEVQGHGVTKDAEITRRGTNEYGGIRQYVVGLQIVKTEDMSGEAIQVQVPKPKMQKTKVFNVLNAKSHSHPWENRTNLSDVYEGPITGREAWWRCQIRTTPVPGAYETRDFLQDLEKKPNSYRFKSDGRKLPSDFAGKGAMLLPGGYQHYDFIDSISKKPATYRFKAEKRDAFDVLNFGKKDKDITVSPNAYEMEKYLSVTAEKTPVKNFMFRSQSKRFPTQSFKPKDGPSPGAYSVKNHTPPCPSITSSFRSKTPRFQTSHTNTRKKVPGPGSYAKAFQHPIPPTISKMGRQYGLFFTSEFQT</sequence>
<evidence type="ECO:0000313" key="3">
    <source>
        <dbReference type="RefSeq" id="XP_035828523.1"/>
    </source>
</evidence>
<protein>
    <submittedName>
        <fullName evidence="3">Uncharacterized protein LOC101852055</fullName>
    </submittedName>
</protein>
<dbReference type="RefSeq" id="XP_035828523.1">
    <property type="nucleotide sequence ID" value="XM_035972630.1"/>
</dbReference>
<feature type="region of interest" description="Disordered" evidence="1">
    <location>
        <begin position="338"/>
        <end position="357"/>
    </location>
</feature>
<organism evidence="2 3">
    <name type="scientific">Aplysia californica</name>
    <name type="common">California sea hare</name>
    <dbReference type="NCBI Taxonomy" id="6500"/>
    <lineage>
        <taxon>Eukaryota</taxon>
        <taxon>Metazoa</taxon>
        <taxon>Spiralia</taxon>
        <taxon>Lophotrochozoa</taxon>
        <taxon>Mollusca</taxon>
        <taxon>Gastropoda</taxon>
        <taxon>Heterobranchia</taxon>
        <taxon>Euthyneura</taxon>
        <taxon>Tectipleura</taxon>
        <taxon>Aplysiida</taxon>
        <taxon>Aplysioidea</taxon>
        <taxon>Aplysiidae</taxon>
        <taxon>Aplysia</taxon>
    </lineage>
</organism>
<evidence type="ECO:0000256" key="1">
    <source>
        <dbReference type="SAM" id="MobiDB-lite"/>
    </source>
</evidence>
<keyword evidence="2" id="KW-1185">Reference proteome</keyword>
<feature type="region of interest" description="Disordered" evidence="1">
    <location>
        <begin position="365"/>
        <end position="394"/>
    </location>
</feature>